<evidence type="ECO:0008006" key="3">
    <source>
        <dbReference type="Google" id="ProtNLM"/>
    </source>
</evidence>
<reference evidence="1 2" key="1">
    <citation type="submission" date="2021-05" db="EMBL/GenBank/DDBJ databases">
        <title>Novel species in genus Cellulomonas.</title>
        <authorList>
            <person name="Zhang G."/>
        </authorList>
    </citation>
    <scope>NUCLEOTIDE SEQUENCE [LARGE SCALE GENOMIC DNA]</scope>
    <source>
        <strain evidence="2">zg-ZUI222</strain>
    </source>
</reference>
<dbReference type="RefSeq" id="WP_207339830.1">
    <property type="nucleotide sequence ID" value="NZ_CP074405.1"/>
</dbReference>
<organism evidence="1 2">
    <name type="scientific">Cellulomonas wangleii</name>
    <dbReference type="NCBI Taxonomy" id="2816956"/>
    <lineage>
        <taxon>Bacteria</taxon>
        <taxon>Bacillati</taxon>
        <taxon>Actinomycetota</taxon>
        <taxon>Actinomycetes</taxon>
        <taxon>Micrococcales</taxon>
        <taxon>Cellulomonadaceae</taxon>
        <taxon>Cellulomonas</taxon>
    </lineage>
</organism>
<keyword evidence="2" id="KW-1185">Reference proteome</keyword>
<sequence>MDGTTSNEGGPDAAVTSAGLPEDVRRILVAVAERSGEHRDVLVRQITRAVVTENARTWVYFSVPDPVARVPWSDGFIPLALNPSVVDASGEPTGTIYVWVEDGRLSGVEHPWFTDEAPTQWPSVDMLVWDQVSIS</sequence>
<protein>
    <recommendedName>
        <fullName evidence="3">GAF domain-containing protein</fullName>
    </recommendedName>
</protein>
<accession>A0ABX8D4D0</accession>
<evidence type="ECO:0000313" key="2">
    <source>
        <dbReference type="Proteomes" id="UP000677804"/>
    </source>
</evidence>
<proteinExistence type="predicted"/>
<dbReference type="Proteomes" id="UP000677804">
    <property type="component" value="Chromosome"/>
</dbReference>
<name>A0ABX8D4D0_9CELL</name>
<evidence type="ECO:0000313" key="1">
    <source>
        <dbReference type="EMBL" id="QVI62264.1"/>
    </source>
</evidence>
<gene>
    <name evidence="1" type="ORF">KG103_17965</name>
</gene>
<dbReference type="EMBL" id="CP074405">
    <property type="protein sequence ID" value="QVI62264.1"/>
    <property type="molecule type" value="Genomic_DNA"/>
</dbReference>